<dbReference type="EMBL" id="KE145367">
    <property type="protein sequence ID" value="EPE29246.1"/>
    <property type="molecule type" value="Genomic_DNA"/>
</dbReference>
<sequence length="241" mass="28391">MADAPLCSFAPFPRLPIELRISIWGLACEPRILTMCKYFSHDRDTQYLYSHDPVPAVLQVSRESRANSSYVAAFSMGSSPRYTWVNYNLDTIRIHDYALRHIKREELSRIRLTILDVDCNSDFDGWTHHDVCEMSRLEELTIYTFNDLRFWIELSSTLFFTLDTSCRRNDGWSRPFLMVIERKTGEQLDSRNFVEKSASLMRRSENQSMYGWGEETDHTSAEAEARWERTNLEHAQRLIWP</sequence>
<protein>
    <recommendedName>
        <fullName evidence="1">2EXR domain-containing protein</fullName>
    </recommendedName>
</protein>
<dbReference type="AlphaFoldDB" id="S3DBB5"/>
<dbReference type="HOGENOM" id="CLU_071377_3_0_1"/>
<reference evidence="2 3" key="1">
    <citation type="journal article" date="2013" name="BMC Genomics">
        <title>Genomics-driven discovery of the pneumocandin biosynthetic gene cluster in the fungus Glarea lozoyensis.</title>
        <authorList>
            <person name="Chen L."/>
            <person name="Yue Q."/>
            <person name="Zhang X."/>
            <person name="Xiang M."/>
            <person name="Wang C."/>
            <person name="Li S."/>
            <person name="Che Y."/>
            <person name="Ortiz-Lopez F.J."/>
            <person name="Bills G.F."/>
            <person name="Liu X."/>
            <person name="An Z."/>
        </authorList>
    </citation>
    <scope>NUCLEOTIDE SEQUENCE [LARGE SCALE GENOMIC DNA]</scope>
    <source>
        <strain evidence="3">ATCC 20868 / MF5171</strain>
    </source>
</reference>
<accession>S3DBB5</accession>
<evidence type="ECO:0000313" key="2">
    <source>
        <dbReference type="EMBL" id="EPE29246.1"/>
    </source>
</evidence>
<dbReference type="KEGG" id="glz:GLAREA_00406"/>
<dbReference type="OMA" id="TIRIHDY"/>
<dbReference type="GeneID" id="19459464"/>
<dbReference type="PANTHER" id="PTHR35910:SF1">
    <property type="entry name" value="2EXR DOMAIN-CONTAINING PROTEIN"/>
    <property type="match status" value="1"/>
</dbReference>
<proteinExistence type="predicted"/>
<dbReference type="Pfam" id="PF20150">
    <property type="entry name" value="2EXR"/>
    <property type="match status" value="1"/>
</dbReference>
<dbReference type="OrthoDB" id="3473305at2759"/>
<keyword evidence="3" id="KW-1185">Reference proteome</keyword>
<evidence type="ECO:0000313" key="3">
    <source>
        <dbReference type="Proteomes" id="UP000016922"/>
    </source>
</evidence>
<feature type="domain" description="2EXR" evidence="1">
    <location>
        <begin position="9"/>
        <end position="92"/>
    </location>
</feature>
<dbReference type="InterPro" id="IPR045518">
    <property type="entry name" value="2EXR"/>
</dbReference>
<organism evidence="2 3">
    <name type="scientific">Glarea lozoyensis (strain ATCC 20868 / MF5171)</name>
    <dbReference type="NCBI Taxonomy" id="1116229"/>
    <lineage>
        <taxon>Eukaryota</taxon>
        <taxon>Fungi</taxon>
        <taxon>Dikarya</taxon>
        <taxon>Ascomycota</taxon>
        <taxon>Pezizomycotina</taxon>
        <taxon>Leotiomycetes</taxon>
        <taxon>Helotiales</taxon>
        <taxon>Helotiaceae</taxon>
        <taxon>Glarea</taxon>
    </lineage>
</organism>
<gene>
    <name evidence="2" type="ORF">GLAREA_00406</name>
</gene>
<dbReference type="Proteomes" id="UP000016922">
    <property type="component" value="Unassembled WGS sequence"/>
</dbReference>
<name>S3DBB5_GLAL2</name>
<evidence type="ECO:0000259" key="1">
    <source>
        <dbReference type="Pfam" id="PF20150"/>
    </source>
</evidence>
<dbReference type="RefSeq" id="XP_008083355.1">
    <property type="nucleotide sequence ID" value="XM_008085164.1"/>
</dbReference>
<dbReference type="eggNOG" id="ENOG502SPX5">
    <property type="taxonomic scope" value="Eukaryota"/>
</dbReference>
<dbReference type="PANTHER" id="PTHR35910">
    <property type="entry name" value="2EXR DOMAIN-CONTAINING PROTEIN"/>
    <property type="match status" value="1"/>
</dbReference>